<organism evidence="1 2">
    <name type="scientific">Araneus ventricosus</name>
    <name type="common">Orbweaver spider</name>
    <name type="synonym">Epeira ventricosa</name>
    <dbReference type="NCBI Taxonomy" id="182803"/>
    <lineage>
        <taxon>Eukaryota</taxon>
        <taxon>Metazoa</taxon>
        <taxon>Ecdysozoa</taxon>
        <taxon>Arthropoda</taxon>
        <taxon>Chelicerata</taxon>
        <taxon>Arachnida</taxon>
        <taxon>Araneae</taxon>
        <taxon>Araneomorphae</taxon>
        <taxon>Entelegynae</taxon>
        <taxon>Araneoidea</taxon>
        <taxon>Araneidae</taxon>
        <taxon>Araneus</taxon>
    </lineage>
</organism>
<name>A0A4Y2X060_ARAVE</name>
<sequence length="107" mass="12689">MLNLLRYVRNGPWPVTRDEHYFWPLPWSRSHLDFRQNVTNLPEMPAGQTPHAVTFIQNGESPHNAVPVQHLRSLTFGADRVISRSFPYAWPPRSCDPTPYDFWLWRF</sequence>
<protein>
    <submittedName>
        <fullName evidence="1">Uncharacterized protein</fullName>
    </submittedName>
</protein>
<dbReference type="EMBL" id="BGPR01068645">
    <property type="protein sequence ID" value="GBO42518.1"/>
    <property type="molecule type" value="Genomic_DNA"/>
</dbReference>
<comment type="caution">
    <text evidence="1">The sequence shown here is derived from an EMBL/GenBank/DDBJ whole genome shotgun (WGS) entry which is preliminary data.</text>
</comment>
<accession>A0A4Y2X060</accession>
<keyword evidence="2" id="KW-1185">Reference proteome</keyword>
<dbReference type="Proteomes" id="UP000499080">
    <property type="component" value="Unassembled WGS sequence"/>
</dbReference>
<evidence type="ECO:0000313" key="2">
    <source>
        <dbReference type="Proteomes" id="UP000499080"/>
    </source>
</evidence>
<dbReference type="AlphaFoldDB" id="A0A4Y2X060"/>
<gene>
    <name evidence="1" type="ORF">AVEN_138674_1</name>
</gene>
<proteinExistence type="predicted"/>
<reference evidence="1 2" key="1">
    <citation type="journal article" date="2019" name="Sci. Rep.">
        <title>Orb-weaving spider Araneus ventricosus genome elucidates the spidroin gene catalogue.</title>
        <authorList>
            <person name="Kono N."/>
            <person name="Nakamura H."/>
            <person name="Ohtoshi R."/>
            <person name="Moran D.A.P."/>
            <person name="Shinohara A."/>
            <person name="Yoshida Y."/>
            <person name="Fujiwara M."/>
            <person name="Mori M."/>
            <person name="Tomita M."/>
            <person name="Arakawa K."/>
        </authorList>
    </citation>
    <scope>NUCLEOTIDE SEQUENCE [LARGE SCALE GENOMIC DNA]</scope>
</reference>
<evidence type="ECO:0000313" key="1">
    <source>
        <dbReference type="EMBL" id="GBO42518.1"/>
    </source>
</evidence>